<sequence length="303" mass="31646">MTQSAAIPGHGRAGPTVFIAALVVPALWGIYWVPLRALEAVAAAGPWATFVAVAVGALAMAPFAWVGRRRIRASNPWALVSIGIGGVSFILYSNGLLYGHVAVVILLFYLTPVWSVIIARLWLGWPASWWRYAAIGLGLGGIALVLRGSHGGLPLPTTLGDWFGLASGIMWSISSTGLRTQVATNGVETNFIFCLGGAVAALVLALGLGGSPPPLPDDAALEALAWIAALGVGWWGVSLAVFMWVARLMEPTRLGILMMTEAIVGTLSAAIFTAEPFGWIMAVGAALVVLAAYLETRHEAPAA</sequence>
<evidence type="ECO:0000313" key="8">
    <source>
        <dbReference type="EMBL" id="SDF45914.1"/>
    </source>
</evidence>
<protein>
    <submittedName>
        <fullName evidence="8">EamA domain-containing membrane protein RarD</fullName>
    </submittedName>
</protein>
<gene>
    <name evidence="8" type="ORF">SAMN05216241_101162</name>
</gene>
<dbReference type="AlphaFoldDB" id="A0A1G7L9D8"/>
<reference evidence="8 9" key="1">
    <citation type="submission" date="2016-10" db="EMBL/GenBank/DDBJ databases">
        <authorList>
            <person name="de Groot N.N."/>
        </authorList>
    </citation>
    <scope>NUCLEOTIDE SEQUENCE [LARGE SCALE GENOMIC DNA]</scope>
    <source>
        <strain evidence="8 9">DSM 25584</strain>
    </source>
</reference>
<feature type="transmembrane region" description="Helical" evidence="6">
    <location>
        <begin position="253"/>
        <end position="271"/>
    </location>
</feature>
<dbReference type="RefSeq" id="WP_245659397.1">
    <property type="nucleotide sequence ID" value="NZ_FNCE01000001.1"/>
</dbReference>
<feature type="transmembrane region" description="Helical" evidence="6">
    <location>
        <begin position="129"/>
        <end position="147"/>
    </location>
</feature>
<keyword evidence="4 6" id="KW-1133">Transmembrane helix</keyword>
<comment type="similarity">
    <text evidence="2">Belongs to the EamA transporter family.</text>
</comment>
<dbReference type="InterPro" id="IPR000620">
    <property type="entry name" value="EamA_dom"/>
</dbReference>
<feature type="transmembrane region" description="Helical" evidence="6">
    <location>
        <begin position="77"/>
        <end position="95"/>
    </location>
</feature>
<evidence type="ECO:0000256" key="5">
    <source>
        <dbReference type="ARBA" id="ARBA00023136"/>
    </source>
</evidence>
<dbReference type="InterPro" id="IPR037185">
    <property type="entry name" value="EmrE-like"/>
</dbReference>
<dbReference type="PANTHER" id="PTHR32322">
    <property type="entry name" value="INNER MEMBRANE TRANSPORTER"/>
    <property type="match status" value="1"/>
</dbReference>
<dbReference type="GO" id="GO:0016020">
    <property type="term" value="C:membrane"/>
    <property type="evidence" value="ECO:0007669"/>
    <property type="project" value="UniProtKB-SubCell"/>
</dbReference>
<evidence type="ECO:0000313" key="9">
    <source>
        <dbReference type="Proteomes" id="UP000199415"/>
    </source>
</evidence>
<feature type="transmembrane region" description="Helical" evidence="6">
    <location>
        <begin position="223"/>
        <end position="246"/>
    </location>
</feature>
<feature type="domain" description="EamA" evidence="7">
    <location>
        <begin position="159"/>
        <end position="294"/>
    </location>
</feature>
<dbReference type="EMBL" id="FNCE01000001">
    <property type="protein sequence ID" value="SDF45914.1"/>
    <property type="molecule type" value="Genomic_DNA"/>
</dbReference>
<feature type="transmembrane region" description="Helical" evidence="6">
    <location>
        <begin position="277"/>
        <end position="294"/>
    </location>
</feature>
<feature type="transmembrane region" description="Helical" evidence="6">
    <location>
        <begin position="12"/>
        <end position="33"/>
    </location>
</feature>
<name>A0A1G7L9D8_9PROT</name>
<dbReference type="SUPFAM" id="SSF103481">
    <property type="entry name" value="Multidrug resistance efflux transporter EmrE"/>
    <property type="match status" value="2"/>
</dbReference>
<dbReference type="STRING" id="1082479.SAMN05216241_101162"/>
<evidence type="ECO:0000259" key="7">
    <source>
        <dbReference type="Pfam" id="PF00892"/>
    </source>
</evidence>
<evidence type="ECO:0000256" key="4">
    <source>
        <dbReference type="ARBA" id="ARBA00022989"/>
    </source>
</evidence>
<dbReference type="PANTHER" id="PTHR32322:SF2">
    <property type="entry name" value="EAMA DOMAIN-CONTAINING PROTEIN"/>
    <property type="match status" value="1"/>
</dbReference>
<feature type="transmembrane region" description="Helical" evidence="6">
    <location>
        <begin position="190"/>
        <end position="211"/>
    </location>
</feature>
<keyword evidence="5 6" id="KW-0472">Membrane</keyword>
<accession>A0A1G7L9D8</accession>
<evidence type="ECO:0000256" key="1">
    <source>
        <dbReference type="ARBA" id="ARBA00004141"/>
    </source>
</evidence>
<feature type="transmembrane region" description="Helical" evidence="6">
    <location>
        <begin position="159"/>
        <end position="178"/>
    </location>
</feature>
<dbReference type="InterPro" id="IPR050638">
    <property type="entry name" value="AA-Vitamin_Transporters"/>
</dbReference>
<feature type="domain" description="EamA" evidence="7">
    <location>
        <begin position="19"/>
        <end position="146"/>
    </location>
</feature>
<dbReference type="Proteomes" id="UP000199415">
    <property type="component" value="Unassembled WGS sequence"/>
</dbReference>
<proteinExistence type="inferred from homology"/>
<evidence type="ECO:0000256" key="3">
    <source>
        <dbReference type="ARBA" id="ARBA00022692"/>
    </source>
</evidence>
<evidence type="ECO:0000256" key="2">
    <source>
        <dbReference type="ARBA" id="ARBA00007362"/>
    </source>
</evidence>
<feature type="transmembrane region" description="Helical" evidence="6">
    <location>
        <begin position="45"/>
        <end position="65"/>
    </location>
</feature>
<feature type="transmembrane region" description="Helical" evidence="6">
    <location>
        <begin position="101"/>
        <end position="122"/>
    </location>
</feature>
<keyword evidence="3 6" id="KW-0812">Transmembrane</keyword>
<dbReference type="Pfam" id="PF00892">
    <property type="entry name" value="EamA"/>
    <property type="match status" value="2"/>
</dbReference>
<comment type="subcellular location">
    <subcellularLocation>
        <location evidence="1">Membrane</location>
        <topology evidence="1">Multi-pass membrane protein</topology>
    </subcellularLocation>
</comment>
<keyword evidence="9" id="KW-1185">Reference proteome</keyword>
<evidence type="ECO:0000256" key="6">
    <source>
        <dbReference type="SAM" id="Phobius"/>
    </source>
</evidence>
<organism evidence="8 9">
    <name type="scientific">Limimonas halophila</name>
    <dbReference type="NCBI Taxonomy" id="1082479"/>
    <lineage>
        <taxon>Bacteria</taxon>
        <taxon>Pseudomonadati</taxon>
        <taxon>Pseudomonadota</taxon>
        <taxon>Alphaproteobacteria</taxon>
        <taxon>Rhodospirillales</taxon>
        <taxon>Rhodovibrionaceae</taxon>
        <taxon>Limimonas</taxon>
    </lineage>
</organism>